<reference evidence="2" key="2">
    <citation type="submission" date="2020-12" db="EMBL/GenBank/DDBJ databases">
        <title>New Spironucleus salmonicida genome in near-complete chromosomes.</title>
        <authorList>
            <person name="Xu F."/>
            <person name="Kurt Z."/>
            <person name="Jimenez-Gonzalez A."/>
            <person name="Astvaldsson A."/>
            <person name="Andersson J.O."/>
            <person name="Svard S.G."/>
        </authorList>
    </citation>
    <scope>NUCLEOTIDE SEQUENCE</scope>
    <source>
        <strain evidence="2">ATCC 50377</strain>
    </source>
</reference>
<dbReference type="VEuPathDB" id="GiardiaDB:SS50377_22397"/>
<dbReference type="AlphaFoldDB" id="V6LN13"/>
<keyword evidence="3" id="KW-1185">Reference proteome</keyword>
<sequence>MYPLTPGSTMFPTQEAIAYLNHHDQQRIHFRIPDFRFPAPLQDAKLSVTPPNGFQFVAGAYAFSTNNKGNISVFDMEKQQIIKTQVTSMYEIQQVVKSDHYYIFATSESMSFILTFDPITATFEIINTNKYIWSEFSFSQTGKCYIFSGMLQSQLTSDLFILENKQLTRIYINSVGCPSPRTSALLINLTPRILFLADGININQQIINDAWVFDSISKMWLQIDRNPLKLPSVSNGFCQWRYKNLDVISTQQADYLLCQFNISQKFDEMSWIRGDRAVIMKKWAAKQKSNIK</sequence>
<dbReference type="Proteomes" id="UP000018208">
    <property type="component" value="Unassembled WGS sequence"/>
</dbReference>
<dbReference type="Gene3D" id="2.120.10.80">
    <property type="entry name" value="Kelch-type beta propeller"/>
    <property type="match status" value="1"/>
</dbReference>
<name>V6LN13_9EUKA</name>
<evidence type="ECO:0000313" key="3">
    <source>
        <dbReference type="Proteomes" id="UP000018208"/>
    </source>
</evidence>
<dbReference type="InterPro" id="IPR015915">
    <property type="entry name" value="Kelch-typ_b-propeller"/>
</dbReference>
<dbReference type="EMBL" id="AUWU02000003">
    <property type="protein sequence ID" value="KAH0574782.1"/>
    <property type="molecule type" value="Genomic_DNA"/>
</dbReference>
<dbReference type="SUPFAM" id="SSF117281">
    <property type="entry name" value="Kelch motif"/>
    <property type="match status" value="1"/>
</dbReference>
<reference evidence="1 2" key="1">
    <citation type="journal article" date="2014" name="PLoS Genet.">
        <title>The Genome of Spironucleus salmonicida Highlights a Fish Pathogen Adapted to Fluctuating Environments.</title>
        <authorList>
            <person name="Xu F."/>
            <person name="Jerlstrom-Hultqvist J."/>
            <person name="Einarsson E."/>
            <person name="Astvaldsson A."/>
            <person name="Svard S.G."/>
            <person name="Andersson J.O."/>
        </authorList>
    </citation>
    <scope>NUCLEOTIDE SEQUENCE</scope>
    <source>
        <strain evidence="2">ATCC 50377</strain>
    </source>
</reference>
<proteinExistence type="predicted"/>
<dbReference type="EMBL" id="KI546166">
    <property type="protein sequence ID" value="EST42109.1"/>
    <property type="molecule type" value="Genomic_DNA"/>
</dbReference>
<organism evidence="1">
    <name type="scientific">Spironucleus salmonicida</name>
    <dbReference type="NCBI Taxonomy" id="348837"/>
    <lineage>
        <taxon>Eukaryota</taxon>
        <taxon>Metamonada</taxon>
        <taxon>Diplomonadida</taxon>
        <taxon>Hexamitidae</taxon>
        <taxon>Hexamitinae</taxon>
        <taxon>Spironucleus</taxon>
    </lineage>
</organism>
<protein>
    <submittedName>
        <fullName evidence="1">Uncharacterized protein</fullName>
    </submittedName>
</protein>
<evidence type="ECO:0000313" key="2">
    <source>
        <dbReference type="EMBL" id="KAH0574782.1"/>
    </source>
</evidence>
<gene>
    <name evidence="1" type="ORF">SS50377_18418</name>
    <name evidence="2" type="ORF">SS50377_22397</name>
</gene>
<evidence type="ECO:0000313" key="1">
    <source>
        <dbReference type="EMBL" id="EST42109.1"/>
    </source>
</evidence>
<accession>V6LN13</accession>